<proteinExistence type="predicted"/>
<name>A0A0S4PY54_9HELI</name>
<feature type="transmembrane region" description="Helical" evidence="1">
    <location>
        <begin position="12"/>
        <end position="33"/>
    </location>
</feature>
<evidence type="ECO:0000256" key="1">
    <source>
        <dbReference type="SAM" id="Phobius"/>
    </source>
</evidence>
<reference evidence="3" key="1">
    <citation type="submission" date="2015-11" db="EMBL/GenBank/DDBJ databases">
        <authorList>
            <person name="Anvar S.Y."/>
        </authorList>
    </citation>
    <scope>NUCLEOTIDE SEQUENCE [LARGE SCALE GENOMIC DNA]</scope>
</reference>
<keyword evidence="1" id="KW-0812">Transmembrane</keyword>
<sequence>MHLVCHKTSLKFVYIWSLQMPFSTLMLILIVLFDKNQTYKNIF</sequence>
<dbReference type="EMBL" id="LN907858">
    <property type="protein sequence ID" value="CUU40340.1"/>
    <property type="molecule type" value="Genomic_DNA"/>
</dbReference>
<gene>
    <name evidence="2" type="ORF">BN2458_PEG1457</name>
</gene>
<evidence type="ECO:0000313" key="2">
    <source>
        <dbReference type="EMBL" id="CUU40340.1"/>
    </source>
</evidence>
<protein>
    <submittedName>
        <fullName evidence="2">Uncharacterized protein</fullName>
    </submittedName>
</protein>
<keyword evidence="1" id="KW-1133">Transmembrane helix</keyword>
<organism evidence="2 3">
    <name type="scientific">Helicobacter typhlonius</name>
    <dbReference type="NCBI Taxonomy" id="76936"/>
    <lineage>
        <taxon>Bacteria</taxon>
        <taxon>Pseudomonadati</taxon>
        <taxon>Campylobacterota</taxon>
        <taxon>Epsilonproteobacteria</taxon>
        <taxon>Campylobacterales</taxon>
        <taxon>Helicobacteraceae</taxon>
        <taxon>Helicobacter</taxon>
    </lineage>
</organism>
<evidence type="ECO:0000313" key="3">
    <source>
        <dbReference type="Proteomes" id="UP000064525"/>
    </source>
</evidence>
<keyword evidence="1" id="KW-0472">Membrane</keyword>
<dbReference type="AlphaFoldDB" id="A0A0S4PY54"/>
<accession>A0A0S4PY54</accession>
<dbReference type="Proteomes" id="UP000064525">
    <property type="component" value="Chromosome I"/>
</dbReference>
<dbReference type="KEGG" id="hty:BN2458_PEG1457"/>